<dbReference type="RefSeq" id="WP_046438403.1">
    <property type="nucleotide sequence ID" value="NZ_CP011312.1"/>
</dbReference>
<sequence length="215" mass="23048">MKSKTASLIAFTTAASIFFTPNALAQNRPPIYTQYGEFTTQDTIPENVLSKEEKTSLEEIDKYLDYQNSSFDYSKAKNNPSIDSHTLNDFTVGLITQEWLIYAQEEELVPLEEKADTLTPFITELRATCSGKNGFQKLPPALLLNSCSATALQNAYTAGAGVATLAAIITSATGVGSIVAATIAGLLTISSGLAGLCNSWGRGIRIFLTGGCWSQ</sequence>
<dbReference type="Proteomes" id="UP000033457">
    <property type="component" value="Chromosome"/>
</dbReference>
<reference evidence="2 3" key="1">
    <citation type="journal article" date="2015" name="Genome Announc.">
        <title>Complete Genome Sequence of Corynebacterium kutscheri DSM 20755, a Corynebacterial Type Strain with Remarkably Low G+C Content of Chromosomal DNA.</title>
        <authorList>
            <person name="Ruckert C."/>
            <person name="Albersmeier A."/>
            <person name="Winkler A."/>
            <person name="Tauch A."/>
        </authorList>
    </citation>
    <scope>NUCLEOTIDE SEQUENCE [LARGE SCALE GENOMIC DNA]</scope>
    <source>
        <strain evidence="2 3">DSM 20755</strain>
    </source>
</reference>
<dbReference type="EMBL" id="CP011312">
    <property type="protein sequence ID" value="AKE40373.1"/>
    <property type="molecule type" value="Genomic_DNA"/>
</dbReference>
<keyword evidence="1" id="KW-0732">Signal</keyword>
<dbReference type="HOGENOM" id="CLU_1281407_0_0_11"/>
<evidence type="ECO:0000313" key="2">
    <source>
        <dbReference type="EMBL" id="AKE40373.1"/>
    </source>
</evidence>
<evidence type="ECO:0000313" key="3">
    <source>
        <dbReference type="Proteomes" id="UP000033457"/>
    </source>
</evidence>
<keyword evidence="3" id="KW-1185">Reference proteome</keyword>
<dbReference type="OrthoDB" id="9994708at2"/>
<accession>A0A0F6R0F1</accession>
<protein>
    <submittedName>
        <fullName evidence="2">Uncharacterized protein</fullName>
    </submittedName>
</protein>
<feature type="chain" id="PRO_5043119936" evidence="1">
    <location>
        <begin position="26"/>
        <end position="215"/>
    </location>
</feature>
<feature type="signal peptide" evidence="1">
    <location>
        <begin position="1"/>
        <end position="25"/>
    </location>
</feature>
<proteinExistence type="predicted"/>
<name>A0A0F6R0F1_9CORY</name>
<evidence type="ECO:0000256" key="1">
    <source>
        <dbReference type="SAM" id="SignalP"/>
    </source>
</evidence>
<gene>
    <name evidence="2" type="ORF">UL82_00685</name>
</gene>
<organism evidence="2 3">
    <name type="scientific">Corynebacterium kutscheri</name>
    <dbReference type="NCBI Taxonomy" id="35755"/>
    <lineage>
        <taxon>Bacteria</taxon>
        <taxon>Bacillati</taxon>
        <taxon>Actinomycetota</taxon>
        <taxon>Actinomycetes</taxon>
        <taxon>Mycobacteriales</taxon>
        <taxon>Corynebacteriaceae</taxon>
        <taxon>Corynebacterium</taxon>
    </lineage>
</organism>
<dbReference type="KEGG" id="cku:UL82_00685"/>
<dbReference type="AlphaFoldDB" id="A0A0F6R0F1"/>